<feature type="domain" description="Enoyl reductase (ER)" evidence="4">
    <location>
        <begin position="25"/>
        <end position="356"/>
    </location>
</feature>
<evidence type="ECO:0000313" key="6">
    <source>
        <dbReference type="Proteomes" id="UP000253472"/>
    </source>
</evidence>
<dbReference type="SUPFAM" id="SSF50129">
    <property type="entry name" value="GroES-like"/>
    <property type="match status" value="1"/>
</dbReference>
<dbReference type="GO" id="GO:0005739">
    <property type="term" value="C:mitochondrion"/>
    <property type="evidence" value="ECO:0007669"/>
    <property type="project" value="TreeGrafter"/>
</dbReference>
<dbReference type="OrthoDB" id="3509362at2759"/>
<gene>
    <name evidence="5" type="primary">YIM1_0</name>
    <name evidence="5" type="ORF">Cantr_02916</name>
</gene>
<evidence type="ECO:0000313" key="5">
    <source>
        <dbReference type="EMBL" id="RCK66709.1"/>
    </source>
</evidence>
<keyword evidence="6" id="KW-1185">Reference proteome</keyword>
<sequence>MTFTSPELTYKAYSYKNNSTPVALSTETISLVPDASNPGSFTAPPGQILLKINYFSLNPVDVKLHHLAIGLVSRFINDKNGFGRDFSGEVVAIGAGVKTDLKVGDLVQGIYPKVYGKGSAAEYLLIDPAETDLTTKSENLTLAESSSWPTVLGTALFMSSDLEYKDKKVLVLGGGTSVGRYLVQIAKQRGAKEVAATCSARTGETLSTIGADTIIDYTKSGNILVPVLESVKETGTFDYILDCYGGNELFGEISNILVKGGRYYTIAGDYPGSGFTQLISSAGRAIGRSVLYAIGWLPFNYRFVTFEKYRDNINEAKEYLESGKLNVYVDSVFPFTELDQAIDKLESGKTAGKVVVEVSKA</sequence>
<dbReference type="InterPro" id="IPR013154">
    <property type="entry name" value="ADH-like_N"/>
</dbReference>
<comment type="subcellular location">
    <subcellularLocation>
        <location evidence="1">Lipid droplet</location>
    </subcellularLocation>
</comment>
<comment type="caution">
    <text evidence="5">The sequence shown here is derived from an EMBL/GenBank/DDBJ whole genome shotgun (WGS) entry which is preliminary data.</text>
</comment>
<comment type="similarity">
    <text evidence="3">Belongs to the YIM1 family.</text>
</comment>
<evidence type="ECO:0000256" key="2">
    <source>
        <dbReference type="ARBA" id="ARBA00022677"/>
    </source>
</evidence>
<accession>A0A367YMB4</accession>
<dbReference type="SMART" id="SM00829">
    <property type="entry name" value="PKS_ER"/>
    <property type="match status" value="1"/>
</dbReference>
<dbReference type="STRING" id="5486.A0A367YMB4"/>
<dbReference type="Gene3D" id="3.40.50.720">
    <property type="entry name" value="NAD(P)-binding Rossmann-like Domain"/>
    <property type="match status" value="1"/>
</dbReference>
<evidence type="ECO:0000259" key="4">
    <source>
        <dbReference type="SMART" id="SM00829"/>
    </source>
</evidence>
<dbReference type="InterPro" id="IPR011032">
    <property type="entry name" value="GroES-like_sf"/>
</dbReference>
<evidence type="ECO:0000256" key="1">
    <source>
        <dbReference type="ARBA" id="ARBA00004502"/>
    </source>
</evidence>
<dbReference type="InterPro" id="IPR020843">
    <property type="entry name" value="ER"/>
</dbReference>
<dbReference type="Pfam" id="PF13602">
    <property type="entry name" value="ADH_zinc_N_2"/>
    <property type="match status" value="1"/>
</dbReference>
<dbReference type="PANTHER" id="PTHR11695">
    <property type="entry name" value="ALCOHOL DEHYDROGENASE RELATED"/>
    <property type="match status" value="1"/>
</dbReference>
<organism evidence="5 6">
    <name type="scientific">Candida viswanathii</name>
    <dbReference type="NCBI Taxonomy" id="5486"/>
    <lineage>
        <taxon>Eukaryota</taxon>
        <taxon>Fungi</taxon>
        <taxon>Dikarya</taxon>
        <taxon>Ascomycota</taxon>
        <taxon>Saccharomycotina</taxon>
        <taxon>Pichiomycetes</taxon>
        <taxon>Debaryomycetaceae</taxon>
        <taxon>Candida/Lodderomyces clade</taxon>
        <taxon>Candida</taxon>
    </lineage>
</organism>
<dbReference type="AlphaFoldDB" id="A0A367YMB4"/>
<keyword evidence="2" id="KW-0551">Lipid droplet</keyword>
<dbReference type="PANTHER" id="PTHR11695:SF294">
    <property type="entry name" value="RETICULON-4-INTERACTING PROTEIN 1, MITOCHONDRIAL"/>
    <property type="match status" value="1"/>
</dbReference>
<dbReference type="Proteomes" id="UP000253472">
    <property type="component" value="Unassembled WGS sequence"/>
</dbReference>
<dbReference type="InterPro" id="IPR050700">
    <property type="entry name" value="YIM1/Zinc_Alcohol_DH_Fams"/>
</dbReference>
<proteinExistence type="inferred from homology"/>
<dbReference type="SUPFAM" id="SSF51735">
    <property type="entry name" value="NAD(P)-binding Rossmann-fold domains"/>
    <property type="match status" value="1"/>
</dbReference>
<protein>
    <submittedName>
        <fullName evidence="5">Protein YIM1</fullName>
    </submittedName>
</protein>
<dbReference type="GO" id="GO:0005811">
    <property type="term" value="C:lipid droplet"/>
    <property type="evidence" value="ECO:0007669"/>
    <property type="project" value="UniProtKB-SubCell"/>
</dbReference>
<name>A0A367YMB4_9ASCO</name>
<dbReference type="Gene3D" id="3.90.180.10">
    <property type="entry name" value="Medium-chain alcohol dehydrogenases, catalytic domain"/>
    <property type="match status" value="1"/>
</dbReference>
<dbReference type="Pfam" id="PF08240">
    <property type="entry name" value="ADH_N"/>
    <property type="match status" value="1"/>
</dbReference>
<dbReference type="EMBL" id="QLNQ01000001">
    <property type="protein sequence ID" value="RCK66709.1"/>
    <property type="molecule type" value="Genomic_DNA"/>
</dbReference>
<dbReference type="GO" id="GO:0016491">
    <property type="term" value="F:oxidoreductase activity"/>
    <property type="evidence" value="ECO:0007669"/>
    <property type="project" value="InterPro"/>
</dbReference>
<dbReference type="InterPro" id="IPR036291">
    <property type="entry name" value="NAD(P)-bd_dom_sf"/>
</dbReference>
<evidence type="ECO:0000256" key="3">
    <source>
        <dbReference type="ARBA" id="ARBA00038249"/>
    </source>
</evidence>
<reference evidence="5 6" key="1">
    <citation type="submission" date="2018-06" db="EMBL/GenBank/DDBJ databases">
        <title>Whole genome sequencing of Candida tropicalis (genome annotated by CSBL at Korea University).</title>
        <authorList>
            <person name="Ahn J."/>
        </authorList>
    </citation>
    <scope>NUCLEOTIDE SEQUENCE [LARGE SCALE GENOMIC DNA]</scope>
    <source>
        <strain evidence="5 6">ATCC 20962</strain>
    </source>
</reference>